<organism evidence="2">
    <name type="scientific">Cucumis melo</name>
    <name type="common">Muskmelon</name>
    <dbReference type="NCBI Taxonomy" id="3656"/>
    <lineage>
        <taxon>Eukaryota</taxon>
        <taxon>Viridiplantae</taxon>
        <taxon>Streptophyta</taxon>
        <taxon>Embryophyta</taxon>
        <taxon>Tracheophyta</taxon>
        <taxon>Spermatophyta</taxon>
        <taxon>Magnoliopsida</taxon>
        <taxon>eudicotyledons</taxon>
        <taxon>Gunneridae</taxon>
        <taxon>Pentapetalae</taxon>
        <taxon>rosids</taxon>
        <taxon>fabids</taxon>
        <taxon>Cucurbitales</taxon>
        <taxon>Cucurbitaceae</taxon>
        <taxon>Benincaseae</taxon>
        <taxon>Cucumis</taxon>
    </lineage>
</organism>
<name>A0A9I9E8M6_CUCME</name>
<dbReference type="EnsemblPlants" id="MELO3C030314.2.1">
    <property type="protein sequence ID" value="MELO3C030314.2.1"/>
    <property type="gene ID" value="MELO3C030314.2"/>
</dbReference>
<protein>
    <submittedName>
        <fullName evidence="2">Uncharacterized protein</fullName>
    </submittedName>
</protein>
<reference evidence="2" key="1">
    <citation type="submission" date="2023-03" db="UniProtKB">
        <authorList>
            <consortium name="EnsemblPlants"/>
        </authorList>
    </citation>
    <scope>IDENTIFICATION</scope>
</reference>
<feature type="compositionally biased region" description="Basic and acidic residues" evidence="1">
    <location>
        <begin position="19"/>
        <end position="32"/>
    </location>
</feature>
<evidence type="ECO:0000313" key="2">
    <source>
        <dbReference type="EnsemblPlants" id="MELO3C030314.2.1"/>
    </source>
</evidence>
<sequence length="72" mass="8416">MLKAETEEVEKKKKNRRNMVKERTEEEGLGMEGKEFIGRKSKEVSVGSEFLKITNTNSKGVVVWKKFFFFLV</sequence>
<dbReference type="Gramene" id="MELO3C030314.2.1">
    <property type="protein sequence ID" value="MELO3C030314.2.1"/>
    <property type="gene ID" value="MELO3C030314.2"/>
</dbReference>
<feature type="region of interest" description="Disordered" evidence="1">
    <location>
        <begin position="1"/>
        <end position="32"/>
    </location>
</feature>
<accession>A0A9I9E8M6</accession>
<feature type="compositionally biased region" description="Basic and acidic residues" evidence="1">
    <location>
        <begin position="1"/>
        <end position="11"/>
    </location>
</feature>
<proteinExistence type="predicted"/>
<dbReference type="AlphaFoldDB" id="A0A9I9E8M6"/>
<evidence type="ECO:0000256" key="1">
    <source>
        <dbReference type="SAM" id="MobiDB-lite"/>
    </source>
</evidence>